<protein>
    <submittedName>
        <fullName evidence="8">AfsR family transcriptional regulator</fullName>
    </submittedName>
</protein>
<dbReference type="RefSeq" id="WP_111492148.1">
    <property type="nucleotide sequence ID" value="NZ_CP031264.1"/>
</dbReference>
<gene>
    <name evidence="8" type="ORF">C7M71_028675</name>
</gene>
<name>A0A345T460_9ACTN</name>
<feature type="domain" description="OmpR/PhoB-type" evidence="7">
    <location>
        <begin position="2"/>
        <end position="108"/>
    </location>
</feature>
<dbReference type="GO" id="GO:0006355">
    <property type="term" value="P:regulation of DNA-templated transcription"/>
    <property type="evidence" value="ECO:0007669"/>
    <property type="project" value="InterPro"/>
</dbReference>
<evidence type="ECO:0000313" key="8">
    <source>
        <dbReference type="EMBL" id="AXI80765.1"/>
    </source>
</evidence>
<dbReference type="EMBL" id="CP031264">
    <property type="protein sequence ID" value="AXI80765.1"/>
    <property type="molecule type" value="Genomic_DNA"/>
</dbReference>
<dbReference type="PANTHER" id="PTHR35807:SF1">
    <property type="entry name" value="TRANSCRIPTIONAL REGULATOR REDD"/>
    <property type="match status" value="1"/>
</dbReference>
<dbReference type="PANTHER" id="PTHR35807">
    <property type="entry name" value="TRANSCRIPTIONAL REGULATOR REDD-RELATED"/>
    <property type="match status" value="1"/>
</dbReference>
<dbReference type="SUPFAM" id="SSF46894">
    <property type="entry name" value="C-terminal effector domain of the bipartite response regulators"/>
    <property type="match status" value="1"/>
</dbReference>
<reference evidence="9" key="1">
    <citation type="submission" date="2018-07" db="EMBL/GenBank/DDBJ databases">
        <title>Streptacidiphilus bronchialis DSM 106435 chromosome.</title>
        <authorList>
            <person name="Batra D."/>
            <person name="Gulvik C.A."/>
        </authorList>
    </citation>
    <scope>NUCLEOTIDE SEQUENCE [LARGE SCALE GENOMIC DNA]</scope>
    <source>
        <strain evidence="9">DSM 106435</strain>
    </source>
</reference>
<dbReference type="InterPro" id="IPR027417">
    <property type="entry name" value="P-loop_NTPase"/>
</dbReference>
<dbReference type="InterPro" id="IPR002182">
    <property type="entry name" value="NB-ARC"/>
</dbReference>
<evidence type="ECO:0000259" key="7">
    <source>
        <dbReference type="PROSITE" id="PS51755"/>
    </source>
</evidence>
<evidence type="ECO:0000313" key="9">
    <source>
        <dbReference type="Proteomes" id="UP000249340"/>
    </source>
</evidence>
<dbReference type="Gene3D" id="3.40.50.300">
    <property type="entry name" value="P-loop containing nucleotide triphosphate hydrolases"/>
    <property type="match status" value="1"/>
</dbReference>
<dbReference type="Proteomes" id="UP000249340">
    <property type="component" value="Chromosome"/>
</dbReference>
<feature type="DNA-binding region" description="OmpR/PhoB-type" evidence="6">
    <location>
        <begin position="2"/>
        <end position="108"/>
    </location>
</feature>
<sequence>MQSDADAADPILRFQVLGPLQVWRSSQEIEPGPPQQRALLAVLLRRAGRPIGLQELVEGIWGEEPPPNAVAAVRTYVSRLRGLLEPDRKSRAAASLLVSVADGYTLRLPAQAVDAARFEQHITDAGQARAAGDAVACQQEAAAALGLWRAAPLAGLPGPSVETWRRRLDELRSTALELRLGAVIDLGGHREAVAELADLVAEQPLSERFRALLMLALYRSGRQAEALAAYADTRRLLVNELGVEPGPELTDLHARILASDASLVVPERTAGGAVMPSVRVLAQLPQDPTDFTGRAELTAELRLALCDDPGLGVRICALAGIGGVGKTALAVHAAHSVRSEFADGQLYVDLRGAGDGPVDPEAVLGDFLAALGEDTGSIPEGLERRSLLYRSLLAERRVLVVLDNARDTDQVMPLLPGGAGCAVLVTSRARLTDLPGARHVDLDVLDPQEALQLFGAIAGPERAAAEREAALDVVSACSFLPLAVRIVASRLAARRSWTVSTLAARLADEQRRLDELQTGRLAVEATFELGYRQLSPALARAFRLLALPDSPHLSLASAAAVLGLPQPDAEELAESLVDAGLLESPAPGRYRHHDLLRLFARRQSERADSAEERDQAVNQLLDFLFATVSTASRILEPGDVLTDHLRPPRAESVPLTDTTAARAWLRAEQSTLFAVIAQRARDEREAAVRPLIDLLMAWVWLIDGAVHQRQIEQILRPVVVTAHRIGDAVAESRARCIRGLLLYAVDEYEAAEAELLAALLPARANGDAVAQFTAANLLGMVAGTTGRAAEALPFLQEAFEQCEALGNASVSAIILGNTARSLSDLGREHEALATAEAAVETARRSGNQSTVADTHYQSSVVLREAGRADAAATHLGDALRLFREQGRRTWEGLALARLAECLEDEGREADAALSAEQALVVAREVGDAFCEGLALAVGGRVLTRLGETDRGRTQLEDAYAVFQRLGLPEAEELRAQLDAAADRATSGAEPGRITPGR</sequence>
<keyword evidence="4 6" id="KW-0238">DNA-binding</keyword>
<dbReference type="InterPro" id="IPR001867">
    <property type="entry name" value="OmpR/PhoB-type_DNA-bd"/>
</dbReference>
<keyword evidence="3" id="KW-0805">Transcription regulation</keyword>
<dbReference type="SUPFAM" id="SSF48452">
    <property type="entry name" value="TPR-like"/>
    <property type="match status" value="3"/>
</dbReference>
<evidence type="ECO:0000256" key="2">
    <source>
        <dbReference type="ARBA" id="ARBA00023012"/>
    </source>
</evidence>
<dbReference type="GO" id="GO:0003677">
    <property type="term" value="F:DNA binding"/>
    <property type="evidence" value="ECO:0007669"/>
    <property type="project" value="UniProtKB-UniRule"/>
</dbReference>
<accession>A0A345T460</accession>
<dbReference type="SMART" id="SM00862">
    <property type="entry name" value="Trans_reg_C"/>
    <property type="match status" value="1"/>
</dbReference>
<evidence type="ECO:0000256" key="1">
    <source>
        <dbReference type="ARBA" id="ARBA00005820"/>
    </source>
</evidence>
<dbReference type="PRINTS" id="PR00364">
    <property type="entry name" value="DISEASERSIST"/>
</dbReference>
<keyword evidence="5" id="KW-0804">Transcription</keyword>
<dbReference type="InterPro" id="IPR036388">
    <property type="entry name" value="WH-like_DNA-bd_sf"/>
</dbReference>
<dbReference type="SMART" id="SM01043">
    <property type="entry name" value="BTAD"/>
    <property type="match status" value="1"/>
</dbReference>
<dbReference type="Pfam" id="PF00486">
    <property type="entry name" value="Trans_reg_C"/>
    <property type="match status" value="1"/>
</dbReference>
<dbReference type="Pfam" id="PF13424">
    <property type="entry name" value="TPR_12"/>
    <property type="match status" value="1"/>
</dbReference>
<dbReference type="AlphaFoldDB" id="A0A345T460"/>
<dbReference type="CDD" id="cd15831">
    <property type="entry name" value="BTAD"/>
    <property type="match status" value="1"/>
</dbReference>
<dbReference type="OrthoDB" id="3845029at2"/>
<dbReference type="Pfam" id="PF03704">
    <property type="entry name" value="BTAD"/>
    <property type="match status" value="1"/>
</dbReference>
<evidence type="ECO:0000256" key="4">
    <source>
        <dbReference type="ARBA" id="ARBA00023125"/>
    </source>
</evidence>
<dbReference type="SUPFAM" id="SSF52540">
    <property type="entry name" value="P-loop containing nucleoside triphosphate hydrolases"/>
    <property type="match status" value="1"/>
</dbReference>
<dbReference type="InterPro" id="IPR011990">
    <property type="entry name" value="TPR-like_helical_dom_sf"/>
</dbReference>
<dbReference type="InterPro" id="IPR051677">
    <property type="entry name" value="AfsR-DnrI-RedD_regulator"/>
</dbReference>
<dbReference type="GO" id="GO:0000160">
    <property type="term" value="P:phosphorelay signal transduction system"/>
    <property type="evidence" value="ECO:0007669"/>
    <property type="project" value="UniProtKB-KW"/>
</dbReference>
<dbReference type="PROSITE" id="PS51755">
    <property type="entry name" value="OMPR_PHOB"/>
    <property type="match status" value="1"/>
</dbReference>
<dbReference type="InterPro" id="IPR005158">
    <property type="entry name" value="BTAD"/>
</dbReference>
<comment type="similarity">
    <text evidence="1">Belongs to the AfsR/DnrI/RedD regulatory family.</text>
</comment>
<evidence type="ECO:0000256" key="5">
    <source>
        <dbReference type="ARBA" id="ARBA00023163"/>
    </source>
</evidence>
<keyword evidence="9" id="KW-1185">Reference proteome</keyword>
<dbReference type="Gene3D" id="1.10.10.10">
    <property type="entry name" value="Winged helix-like DNA-binding domain superfamily/Winged helix DNA-binding domain"/>
    <property type="match status" value="2"/>
</dbReference>
<evidence type="ECO:0000256" key="3">
    <source>
        <dbReference type="ARBA" id="ARBA00023015"/>
    </source>
</evidence>
<dbReference type="KEGG" id="stri:C7M71_028675"/>
<keyword evidence="2" id="KW-0902">Two-component regulatory system</keyword>
<dbReference type="InterPro" id="IPR016032">
    <property type="entry name" value="Sig_transdc_resp-reg_C-effctor"/>
</dbReference>
<evidence type="ECO:0000256" key="6">
    <source>
        <dbReference type="PROSITE-ProRule" id="PRU01091"/>
    </source>
</evidence>
<dbReference type="Pfam" id="PF00931">
    <property type="entry name" value="NB-ARC"/>
    <property type="match status" value="1"/>
</dbReference>
<proteinExistence type="inferred from homology"/>
<dbReference type="GO" id="GO:0043531">
    <property type="term" value="F:ADP binding"/>
    <property type="evidence" value="ECO:0007669"/>
    <property type="project" value="InterPro"/>
</dbReference>
<organism evidence="8 9">
    <name type="scientific">Peterkaempfera bronchialis</name>
    <dbReference type="NCBI Taxonomy" id="2126346"/>
    <lineage>
        <taxon>Bacteria</taxon>
        <taxon>Bacillati</taxon>
        <taxon>Actinomycetota</taxon>
        <taxon>Actinomycetes</taxon>
        <taxon>Kitasatosporales</taxon>
        <taxon>Streptomycetaceae</taxon>
        <taxon>Peterkaempfera</taxon>
    </lineage>
</organism>
<dbReference type="Gene3D" id="1.25.40.10">
    <property type="entry name" value="Tetratricopeptide repeat domain"/>
    <property type="match status" value="2"/>
</dbReference>